<dbReference type="InterPro" id="IPR000515">
    <property type="entry name" value="MetI-like"/>
</dbReference>
<dbReference type="GO" id="GO:0055085">
    <property type="term" value="P:transmembrane transport"/>
    <property type="evidence" value="ECO:0007669"/>
    <property type="project" value="InterPro"/>
</dbReference>
<gene>
    <name evidence="8" type="ORF">AVDCRST_MAG33-65</name>
</gene>
<comment type="similarity">
    <text evidence="6">Belongs to the binding-protein-dependent transport system permease family.</text>
</comment>
<dbReference type="InterPro" id="IPR051204">
    <property type="entry name" value="ABC_transp_perm/SBD"/>
</dbReference>
<dbReference type="InterPro" id="IPR035906">
    <property type="entry name" value="MetI-like_sf"/>
</dbReference>
<evidence type="ECO:0000256" key="3">
    <source>
        <dbReference type="ARBA" id="ARBA00022692"/>
    </source>
</evidence>
<dbReference type="EMBL" id="CADCWK010000006">
    <property type="protein sequence ID" value="CAA9541579.1"/>
    <property type="molecule type" value="Genomic_DNA"/>
</dbReference>
<comment type="subcellular location">
    <subcellularLocation>
        <location evidence="1 6">Cell membrane</location>
        <topology evidence="1 6">Multi-pass membrane protein</topology>
    </subcellularLocation>
</comment>
<evidence type="ECO:0000313" key="8">
    <source>
        <dbReference type="EMBL" id="CAA9541579.1"/>
    </source>
</evidence>
<proteinExistence type="inferred from homology"/>
<dbReference type="PANTHER" id="PTHR30177:SF4">
    <property type="entry name" value="OSMOPROTECTANT IMPORT PERMEASE PROTEIN OSMW"/>
    <property type="match status" value="1"/>
</dbReference>
<keyword evidence="2 6" id="KW-0813">Transport</keyword>
<feature type="transmembrane region" description="Helical" evidence="6">
    <location>
        <begin position="55"/>
        <end position="79"/>
    </location>
</feature>
<protein>
    <recommendedName>
        <fullName evidence="7">ABC transmembrane type-1 domain-containing protein</fullName>
    </recommendedName>
</protein>
<keyword evidence="5 6" id="KW-0472">Membrane</keyword>
<organism evidence="8">
    <name type="scientific">uncultured Thermomicrobiales bacterium</name>
    <dbReference type="NCBI Taxonomy" id="1645740"/>
    <lineage>
        <taxon>Bacteria</taxon>
        <taxon>Pseudomonadati</taxon>
        <taxon>Thermomicrobiota</taxon>
        <taxon>Thermomicrobia</taxon>
        <taxon>Thermomicrobiales</taxon>
        <taxon>environmental samples</taxon>
    </lineage>
</organism>
<feature type="transmembrane region" description="Helical" evidence="6">
    <location>
        <begin position="24"/>
        <end position="43"/>
    </location>
</feature>
<feature type="transmembrane region" description="Helical" evidence="6">
    <location>
        <begin position="85"/>
        <end position="102"/>
    </location>
</feature>
<dbReference type="PROSITE" id="PS50928">
    <property type="entry name" value="ABC_TM1"/>
    <property type="match status" value="1"/>
</dbReference>
<dbReference type="Pfam" id="PF00528">
    <property type="entry name" value="BPD_transp_1"/>
    <property type="match status" value="1"/>
</dbReference>
<name>A0A6J4U608_9BACT</name>
<feature type="transmembrane region" description="Helical" evidence="6">
    <location>
        <begin position="134"/>
        <end position="160"/>
    </location>
</feature>
<dbReference type="GO" id="GO:0005886">
    <property type="term" value="C:plasma membrane"/>
    <property type="evidence" value="ECO:0007669"/>
    <property type="project" value="UniProtKB-SubCell"/>
</dbReference>
<evidence type="ECO:0000256" key="2">
    <source>
        <dbReference type="ARBA" id="ARBA00022448"/>
    </source>
</evidence>
<dbReference type="PANTHER" id="PTHR30177">
    <property type="entry name" value="GLYCINE BETAINE/L-PROLINE TRANSPORT SYSTEM PERMEASE PROTEIN PROW"/>
    <property type="match status" value="1"/>
</dbReference>
<evidence type="ECO:0000256" key="1">
    <source>
        <dbReference type="ARBA" id="ARBA00004651"/>
    </source>
</evidence>
<evidence type="ECO:0000256" key="6">
    <source>
        <dbReference type="RuleBase" id="RU363032"/>
    </source>
</evidence>
<feature type="domain" description="ABC transmembrane type-1" evidence="7">
    <location>
        <begin position="20"/>
        <end position="199"/>
    </location>
</feature>
<evidence type="ECO:0000256" key="5">
    <source>
        <dbReference type="ARBA" id="ARBA00023136"/>
    </source>
</evidence>
<dbReference type="SUPFAM" id="SSF161098">
    <property type="entry name" value="MetI-like"/>
    <property type="match status" value="1"/>
</dbReference>
<keyword evidence="4 6" id="KW-1133">Transmembrane helix</keyword>
<accession>A0A6J4U608</accession>
<reference evidence="8" key="1">
    <citation type="submission" date="2020-02" db="EMBL/GenBank/DDBJ databases">
        <authorList>
            <person name="Meier V. D."/>
        </authorList>
    </citation>
    <scope>NUCLEOTIDE SEQUENCE</scope>
    <source>
        <strain evidence="8">AVDCRST_MAG33</strain>
    </source>
</reference>
<dbReference type="Gene3D" id="1.10.3720.10">
    <property type="entry name" value="MetI-like"/>
    <property type="match status" value="1"/>
</dbReference>
<evidence type="ECO:0000256" key="4">
    <source>
        <dbReference type="ARBA" id="ARBA00022989"/>
    </source>
</evidence>
<sequence length="219" mass="22869">MNGLSLDYLRDNPGYVLQLTWDHLQLSLLAILLGIVVAVPLGVAGARYPGLGLPIIGILGAVYTIPSIAFLAFLIPILGLGRDNALVVLAAYSLSFLVRNIITGLRGVDAGVIEAARGMGLSPIQVFRQVTFPLALPVMVAGLRTAVVVTISTATVAGWIGAGGLGRLLFDGVRLRRPGMILAGAIAITLLAVLVDLGIRWLARYLAANRAARAAVQSS</sequence>
<dbReference type="CDD" id="cd06261">
    <property type="entry name" value="TM_PBP2"/>
    <property type="match status" value="1"/>
</dbReference>
<keyword evidence="3 6" id="KW-0812">Transmembrane</keyword>
<evidence type="ECO:0000259" key="7">
    <source>
        <dbReference type="PROSITE" id="PS50928"/>
    </source>
</evidence>
<dbReference type="AlphaFoldDB" id="A0A6J4U608"/>
<feature type="transmembrane region" description="Helical" evidence="6">
    <location>
        <begin position="180"/>
        <end position="203"/>
    </location>
</feature>
<dbReference type="GO" id="GO:0031460">
    <property type="term" value="P:glycine betaine transport"/>
    <property type="evidence" value="ECO:0007669"/>
    <property type="project" value="TreeGrafter"/>
</dbReference>